<dbReference type="GO" id="GO:0003735">
    <property type="term" value="F:structural constituent of ribosome"/>
    <property type="evidence" value="ECO:0007669"/>
    <property type="project" value="InterPro"/>
</dbReference>
<dbReference type="PANTHER" id="PTHR11661:SF1">
    <property type="entry name" value="LARGE RIBOSOMAL SUBUNIT PROTEIN UL11M"/>
    <property type="match status" value="1"/>
</dbReference>
<evidence type="ECO:0000256" key="5">
    <source>
        <dbReference type="ARBA" id="ARBA00040104"/>
    </source>
</evidence>
<comment type="caution">
    <text evidence="10">The sequence shown here is derived from an EMBL/GenBank/DDBJ whole genome shotgun (WGS) entry which is preliminary data.</text>
</comment>
<dbReference type="GO" id="GO:0006412">
    <property type="term" value="P:translation"/>
    <property type="evidence" value="ECO:0007669"/>
    <property type="project" value="InterPro"/>
</dbReference>
<keyword evidence="3 7" id="KW-0687">Ribonucleoprotein</keyword>
<dbReference type="Pfam" id="PF00298">
    <property type="entry name" value="Ribosomal_L11"/>
    <property type="match status" value="1"/>
</dbReference>
<evidence type="ECO:0000256" key="7">
    <source>
        <dbReference type="RuleBase" id="RU003978"/>
    </source>
</evidence>
<organism evidence="10 11">
    <name type="scientific">Heterotrigona itama</name>
    <dbReference type="NCBI Taxonomy" id="395501"/>
    <lineage>
        <taxon>Eukaryota</taxon>
        <taxon>Metazoa</taxon>
        <taxon>Ecdysozoa</taxon>
        <taxon>Arthropoda</taxon>
        <taxon>Hexapoda</taxon>
        <taxon>Insecta</taxon>
        <taxon>Pterygota</taxon>
        <taxon>Neoptera</taxon>
        <taxon>Endopterygota</taxon>
        <taxon>Hymenoptera</taxon>
        <taxon>Apocrita</taxon>
        <taxon>Aculeata</taxon>
        <taxon>Apoidea</taxon>
        <taxon>Anthophila</taxon>
        <taxon>Apidae</taxon>
        <taxon>Heterotrigona</taxon>
    </lineage>
</organism>
<keyword evidence="11" id="KW-1185">Reference proteome</keyword>
<dbReference type="SUPFAM" id="SSF54747">
    <property type="entry name" value="Ribosomal L11/L12e N-terminal domain"/>
    <property type="match status" value="1"/>
</dbReference>
<dbReference type="InterPro" id="IPR020783">
    <property type="entry name" value="Ribosomal_uL11_C"/>
</dbReference>
<dbReference type="OrthoDB" id="30774at2759"/>
<dbReference type="PANTHER" id="PTHR11661">
    <property type="entry name" value="60S RIBOSOMAL PROTEIN L12"/>
    <property type="match status" value="1"/>
</dbReference>
<dbReference type="GO" id="GO:0070180">
    <property type="term" value="F:large ribosomal subunit rRNA binding"/>
    <property type="evidence" value="ECO:0007669"/>
    <property type="project" value="TreeGrafter"/>
</dbReference>
<dbReference type="InterPro" id="IPR036796">
    <property type="entry name" value="Ribosomal_uL11_N_sf"/>
</dbReference>
<proteinExistence type="inferred from homology"/>
<feature type="domain" description="Large ribosomal subunit protein uL11 N-terminal" evidence="9">
    <location>
        <begin position="76"/>
        <end position="133"/>
    </location>
</feature>
<sequence length="246" mass="27942">QKYFLVYHNKGAEKAAKLNNNGRKANDEMLYLQLLQKFQTFSHHITLSILEMAKVMKKGKDWKKTVQKVIHSSPLRVTIPAGMANPKPPLGSQLAQRNINVANFCKDFNIRTEDIRQGIPLPCRVKVKSDGTYDLVIHQPPAIYFLKQAAGIQKAKIPTEEVAGKITFKHLYEIACIKAQDPPLALLTLEQVCQMLVGIAKTCGIKIVREIDPKEHAQFMQERKENVNKFLEELEATKETKIRRAV</sequence>
<evidence type="ECO:0000313" key="10">
    <source>
        <dbReference type="EMBL" id="CAD1475526.1"/>
    </source>
</evidence>
<evidence type="ECO:0000259" key="8">
    <source>
        <dbReference type="Pfam" id="PF00298"/>
    </source>
</evidence>
<dbReference type="InterPro" id="IPR000911">
    <property type="entry name" value="Ribosomal_uL11"/>
</dbReference>
<dbReference type="InterPro" id="IPR036769">
    <property type="entry name" value="Ribosomal_uL11_C_sf"/>
</dbReference>
<reference evidence="10" key="1">
    <citation type="submission" date="2020-07" db="EMBL/GenBank/DDBJ databases">
        <authorList>
            <person name="Nazaruddin N."/>
        </authorList>
    </citation>
    <scope>NUCLEOTIDE SEQUENCE</scope>
</reference>
<evidence type="ECO:0000256" key="4">
    <source>
        <dbReference type="ARBA" id="ARBA00038782"/>
    </source>
</evidence>
<dbReference type="Gene3D" id="3.30.1550.10">
    <property type="entry name" value="Ribosomal protein L11/L12, N-terminal domain"/>
    <property type="match status" value="1"/>
</dbReference>
<dbReference type="Proteomes" id="UP000752696">
    <property type="component" value="Unassembled WGS sequence"/>
</dbReference>
<evidence type="ECO:0000256" key="3">
    <source>
        <dbReference type="ARBA" id="ARBA00023274"/>
    </source>
</evidence>
<evidence type="ECO:0000256" key="6">
    <source>
        <dbReference type="ARBA" id="ARBA00041455"/>
    </source>
</evidence>
<gene>
    <name evidence="10" type="ORF">MHI_LOCUS580219</name>
</gene>
<dbReference type="SUPFAM" id="SSF46906">
    <property type="entry name" value="Ribosomal protein L11, C-terminal domain"/>
    <property type="match status" value="1"/>
</dbReference>
<evidence type="ECO:0000256" key="2">
    <source>
        <dbReference type="ARBA" id="ARBA00022980"/>
    </source>
</evidence>
<dbReference type="HAMAP" id="MF_00736">
    <property type="entry name" value="Ribosomal_uL11"/>
    <property type="match status" value="1"/>
</dbReference>
<dbReference type="AlphaFoldDB" id="A0A6V7H7X3"/>
<dbReference type="CDD" id="cd00349">
    <property type="entry name" value="Ribosomal_L11"/>
    <property type="match status" value="1"/>
</dbReference>
<evidence type="ECO:0000313" key="11">
    <source>
        <dbReference type="Proteomes" id="UP000752696"/>
    </source>
</evidence>
<accession>A0A6V7H7X3</accession>
<dbReference type="InterPro" id="IPR020784">
    <property type="entry name" value="Ribosomal_uL11_N"/>
</dbReference>
<dbReference type="EMBL" id="CAJDYZ010008573">
    <property type="protein sequence ID" value="CAD1475526.1"/>
    <property type="molecule type" value="Genomic_DNA"/>
</dbReference>
<dbReference type="Gene3D" id="1.10.10.250">
    <property type="entry name" value="Ribosomal protein L11, C-terminal domain"/>
    <property type="match status" value="1"/>
</dbReference>
<dbReference type="Pfam" id="PF03946">
    <property type="entry name" value="Ribosomal_L11_N"/>
    <property type="match status" value="1"/>
</dbReference>
<comment type="similarity">
    <text evidence="1 7">Belongs to the universal ribosomal protein uL11 family.</text>
</comment>
<keyword evidence="2 7" id="KW-0689">Ribosomal protein</keyword>
<dbReference type="SMART" id="SM00649">
    <property type="entry name" value="RL11"/>
    <property type="match status" value="1"/>
</dbReference>
<evidence type="ECO:0000256" key="1">
    <source>
        <dbReference type="ARBA" id="ARBA00010537"/>
    </source>
</evidence>
<comment type="subunit">
    <text evidence="4">Component of the mitochondrial ribosome large subunit (39S) which comprises a 16S rRNA and about 50 distinct proteins.</text>
</comment>
<name>A0A6V7H7X3_9HYME</name>
<protein>
    <recommendedName>
        <fullName evidence="5">Large ribosomal subunit protein uL11m</fullName>
    </recommendedName>
    <alternativeName>
        <fullName evidence="6">39S ribosomal protein L11, mitochondrial</fullName>
    </alternativeName>
</protein>
<feature type="domain" description="Large ribosomal subunit protein uL11 C-terminal" evidence="8">
    <location>
        <begin position="139"/>
        <end position="207"/>
    </location>
</feature>
<dbReference type="FunFam" id="1.10.10.250:FF:000003">
    <property type="entry name" value="Mitochondrial ribosomal protein L11"/>
    <property type="match status" value="1"/>
</dbReference>
<evidence type="ECO:0000259" key="9">
    <source>
        <dbReference type="Pfam" id="PF03946"/>
    </source>
</evidence>
<dbReference type="GO" id="GO:0005762">
    <property type="term" value="C:mitochondrial large ribosomal subunit"/>
    <property type="evidence" value="ECO:0007669"/>
    <property type="project" value="TreeGrafter"/>
</dbReference>
<feature type="non-terminal residue" evidence="10">
    <location>
        <position position="1"/>
    </location>
</feature>